<accession>A0A9Q1GR09</accession>
<evidence type="ECO:0000313" key="1">
    <source>
        <dbReference type="EMBL" id="KAJ8424004.1"/>
    </source>
</evidence>
<name>A0A9Q1GR09_9CARY</name>
<comment type="caution">
    <text evidence="1">The sequence shown here is derived from an EMBL/GenBank/DDBJ whole genome shotgun (WGS) entry which is preliminary data.</text>
</comment>
<protein>
    <submittedName>
        <fullName evidence="1">Uncharacterized protein</fullName>
    </submittedName>
</protein>
<sequence length="161" mass="18211">MDDIYLFALPPDREVAKLNTRSTTLNELNSVVHEVSNATIVYHRGCTSSIPPMTCQEVRIYIWNYRGLARASFRPNLFTMMSITGAYVVVLTDTRVGSRNARRLLDEAHNLKYNYSSKVEVSGFIGHDTDMSCIVRVRTPVKHLTRGLELCEPHFGEVSTS</sequence>
<proteinExistence type="predicted"/>
<reference evidence="1" key="1">
    <citation type="submission" date="2022-04" db="EMBL/GenBank/DDBJ databases">
        <title>Carnegiea gigantea Genome sequencing and assembly v2.</title>
        <authorList>
            <person name="Copetti D."/>
            <person name="Sanderson M.J."/>
            <person name="Burquez A."/>
            <person name="Wojciechowski M.F."/>
        </authorList>
    </citation>
    <scope>NUCLEOTIDE SEQUENCE</scope>
    <source>
        <strain evidence="1">SGP5-SGP5p</strain>
        <tissue evidence="1">Aerial part</tissue>
    </source>
</reference>
<dbReference type="EMBL" id="JAKOGI010001805">
    <property type="protein sequence ID" value="KAJ8424004.1"/>
    <property type="molecule type" value="Genomic_DNA"/>
</dbReference>
<evidence type="ECO:0000313" key="2">
    <source>
        <dbReference type="Proteomes" id="UP001153076"/>
    </source>
</evidence>
<gene>
    <name evidence="1" type="ORF">Cgig2_032388</name>
</gene>
<dbReference type="AlphaFoldDB" id="A0A9Q1GR09"/>
<organism evidence="1 2">
    <name type="scientific">Carnegiea gigantea</name>
    <dbReference type="NCBI Taxonomy" id="171969"/>
    <lineage>
        <taxon>Eukaryota</taxon>
        <taxon>Viridiplantae</taxon>
        <taxon>Streptophyta</taxon>
        <taxon>Embryophyta</taxon>
        <taxon>Tracheophyta</taxon>
        <taxon>Spermatophyta</taxon>
        <taxon>Magnoliopsida</taxon>
        <taxon>eudicotyledons</taxon>
        <taxon>Gunneridae</taxon>
        <taxon>Pentapetalae</taxon>
        <taxon>Caryophyllales</taxon>
        <taxon>Cactineae</taxon>
        <taxon>Cactaceae</taxon>
        <taxon>Cactoideae</taxon>
        <taxon>Echinocereeae</taxon>
        <taxon>Carnegiea</taxon>
    </lineage>
</organism>
<keyword evidence="2" id="KW-1185">Reference proteome</keyword>
<dbReference type="Proteomes" id="UP001153076">
    <property type="component" value="Unassembled WGS sequence"/>
</dbReference>